<proteinExistence type="predicted"/>
<reference evidence="3 4" key="1">
    <citation type="submission" date="2020-08" db="EMBL/GenBank/DDBJ databases">
        <title>Genomic Encyclopedia of Type Strains, Phase III (KMG-III): the genomes of soil and plant-associated and newly described type strains.</title>
        <authorList>
            <person name="Whitman W."/>
        </authorList>
    </citation>
    <scope>NUCLEOTIDE SEQUENCE [LARGE SCALE GENOMIC DNA]</scope>
    <source>
        <strain evidence="3 4">CECT 8571</strain>
    </source>
</reference>
<evidence type="ECO:0000313" key="4">
    <source>
        <dbReference type="Proteomes" id="UP000559987"/>
    </source>
</evidence>
<dbReference type="SUPFAM" id="SSF53474">
    <property type="entry name" value="alpha/beta-Hydrolases"/>
    <property type="match status" value="1"/>
</dbReference>
<dbReference type="Gene3D" id="3.40.50.1820">
    <property type="entry name" value="alpha/beta hydrolase"/>
    <property type="match status" value="1"/>
</dbReference>
<evidence type="ECO:0000256" key="1">
    <source>
        <dbReference type="SAM" id="Phobius"/>
    </source>
</evidence>
<sequence length="196" mass="21306">MGASVADVVDGLVAQLPANPVAVFGFSLGGYLAAALALAAPDRIERLFVCANSACALPTQEILQRQQLIHAIDRFGYRGLHDNKIAQMVAPENLSSSAIADCMKAMDQRLGVDNLIQQLRVTSERLDLQAALASLEIPITYCYGEQDKLVSESWVAALVKRNQWVRQCVIPGSGHMLPLEQPEKLARAIKSWLAPQ</sequence>
<dbReference type="PANTHER" id="PTHR43194">
    <property type="entry name" value="HYDROLASE ALPHA/BETA FOLD FAMILY"/>
    <property type="match status" value="1"/>
</dbReference>
<dbReference type="Pfam" id="PF12697">
    <property type="entry name" value="Abhydrolase_6"/>
    <property type="match status" value="1"/>
</dbReference>
<evidence type="ECO:0000313" key="3">
    <source>
        <dbReference type="EMBL" id="MBB3167530.1"/>
    </source>
</evidence>
<keyword evidence="4" id="KW-1185">Reference proteome</keyword>
<organism evidence="3 4">
    <name type="scientific">Simiduia aestuariiviva</name>
    <dbReference type="NCBI Taxonomy" id="1510459"/>
    <lineage>
        <taxon>Bacteria</taxon>
        <taxon>Pseudomonadati</taxon>
        <taxon>Pseudomonadota</taxon>
        <taxon>Gammaproteobacteria</taxon>
        <taxon>Cellvibrionales</taxon>
        <taxon>Cellvibrionaceae</taxon>
        <taxon>Simiduia</taxon>
    </lineage>
</organism>
<evidence type="ECO:0000259" key="2">
    <source>
        <dbReference type="Pfam" id="PF12697"/>
    </source>
</evidence>
<keyword evidence="1" id="KW-0812">Transmembrane</keyword>
<comment type="caution">
    <text evidence="3">The sequence shown here is derived from an EMBL/GenBank/DDBJ whole genome shotgun (WGS) entry which is preliminary data.</text>
</comment>
<feature type="transmembrane region" description="Helical" evidence="1">
    <location>
        <begin position="20"/>
        <end position="39"/>
    </location>
</feature>
<gene>
    <name evidence="3" type="ORF">FHS30_000706</name>
</gene>
<dbReference type="EMBL" id="JACHXZ010000001">
    <property type="protein sequence ID" value="MBB3167530.1"/>
    <property type="molecule type" value="Genomic_DNA"/>
</dbReference>
<keyword evidence="1" id="KW-0472">Membrane</keyword>
<feature type="domain" description="AB hydrolase-1" evidence="2">
    <location>
        <begin position="5"/>
        <end position="188"/>
    </location>
</feature>
<protein>
    <submittedName>
        <fullName evidence="3">Pimeloyl-ACP methyl ester carboxylesterase</fullName>
    </submittedName>
</protein>
<dbReference type="Proteomes" id="UP000559987">
    <property type="component" value="Unassembled WGS sequence"/>
</dbReference>
<accession>A0A839ULU4</accession>
<dbReference type="InterPro" id="IPR050228">
    <property type="entry name" value="Carboxylesterase_BioH"/>
</dbReference>
<name>A0A839ULU4_9GAMM</name>
<dbReference type="InterPro" id="IPR029058">
    <property type="entry name" value="AB_hydrolase_fold"/>
</dbReference>
<dbReference type="InterPro" id="IPR000073">
    <property type="entry name" value="AB_hydrolase_1"/>
</dbReference>
<dbReference type="AlphaFoldDB" id="A0A839ULU4"/>
<keyword evidence="1" id="KW-1133">Transmembrane helix</keyword>
<dbReference type="PANTHER" id="PTHR43194:SF2">
    <property type="entry name" value="PEROXISOMAL MEMBRANE PROTEIN LPX1"/>
    <property type="match status" value="1"/>
</dbReference>